<dbReference type="SUPFAM" id="SSF69304">
    <property type="entry name" value="Tricorn protease N-terminal domain"/>
    <property type="match status" value="3"/>
</dbReference>
<dbReference type="InterPro" id="IPR006530">
    <property type="entry name" value="YD"/>
</dbReference>
<organism evidence="5 6">
    <name type="scientific">Cellulomonas chitinilytica</name>
    <dbReference type="NCBI Taxonomy" id="398759"/>
    <lineage>
        <taxon>Bacteria</taxon>
        <taxon>Bacillati</taxon>
        <taxon>Actinomycetota</taxon>
        <taxon>Actinomycetes</taxon>
        <taxon>Micrococcales</taxon>
        <taxon>Cellulomonadaceae</taxon>
        <taxon>Cellulomonas</taxon>
    </lineage>
</organism>
<dbReference type="PROSITE" id="PS52006">
    <property type="entry name" value="GH64"/>
    <property type="match status" value="1"/>
</dbReference>
<protein>
    <recommendedName>
        <fullName evidence="4">GH64 domain-containing protein</fullName>
    </recommendedName>
</protein>
<feature type="region of interest" description="Disordered" evidence="3">
    <location>
        <begin position="1123"/>
        <end position="1170"/>
    </location>
</feature>
<feature type="region of interest" description="Disordered" evidence="3">
    <location>
        <begin position="1027"/>
        <end position="1052"/>
    </location>
</feature>
<dbReference type="Pfam" id="PF20148">
    <property type="entry name" value="DUF6531"/>
    <property type="match status" value="1"/>
</dbReference>
<dbReference type="Pfam" id="PF25023">
    <property type="entry name" value="TEN_YD-shell"/>
    <property type="match status" value="2"/>
</dbReference>
<evidence type="ECO:0000313" key="5">
    <source>
        <dbReference type="EMBL" id="GIG22998.1"/>
    </source>
</evidence>
<dbReference type="PANTHER" id="PTHR32305:SF15">
    <property type="entry name" value="PROTEIN RHSA-RELATED"/>
    <property type="match status" value="1"/>
</dbReference>
<dbReference type="Gene3D" id="3.30.920.50">
    <property type="entry name" value="Beta-1,3-glucanase, C-terminal domain"/>
    <property type="match status" value="1"/>
</dbReference>
<dbReference type="Gene3D" id="2.60.110.10">
    <property type="entry name" value="Thaumatin"/>
    <property type="match status" value="1"/>
</dbReference>
<keyword evidence="6" id="KW-1185">Reference proteome</keyword>
<feature type="compositionally biased region" description="Polar residues" evidence="3">
    <location>
        <begin position="1027"/>
        <end position="1039"/>
    </location>
</feature>
<dbReference type="InterPro" id="IPR029060">
    <property type="entry name" value="PIN-like_dom_sf"/>
</dbReference>
<keyword evidence="2" id="KW-0326">Glycosidase</keyword>
<dbReference type="NCBIfam" id="TIGR03696">
    <property type="entry name" value="Rhs_assc_core"/>
    <property type="match status" value="1"/>
</dbReference>
<feature type="compositionally biased region" description="Low complexity" evidence="3">
    <location>
        <begin position="1123"/>
        <end position="1136"/>
    </location>
</feature>
<dbReference type="InterPro" id="IPR032477">
    <property type="entry name" value="Glyco_hydro_64"/>
</dbReference>
<dbReference type="Pfam" id="PF16483">
    <property type="entry name" value="Glyco_hydro_64"/>
    <property type="match status" value="1"/>
</dbReference>
<accession>A0A919P4B6</accession>
<dbReference type="GO" id="GO:0030246">
    <property type="term" value="F:carbohydrate binding"/>
    <property type="evidence" value="ECO:0007669"/>
    <property type="project" value="UniProtKB-UniRule"/>
</dbReference>
<feature type="compositionally biased region" description="Polar residues" evidence="3">
    <location>
        <begin position="486"/>
        <end position="495"/>
    </location>
</feature>
<dbReference type="Pfam" id="PF05593">
    <property type="entry name" value="RHS_repeat"/>
    <property type="match status" value="8"/>
</dbReference>
<feature type="compositionally biased region" description="Polar residues" evidence="3">
    <location>
        <begin position="1145"/>
        <end position="1159"/>
    </location>
</feature>
<dbReference type="InterPro" id="IPR050708">
    <property type="entry name" value="T6SS_VgrG/RHS"/>
</dbReference>
<dbReference type="InterPro" id="IPR042517">
    <property type="entry name" value="Glyco_hydro_64_N_2"/>
</dbReference>
<sequence>MHKVSRTRRMRALSRGVGTLVAATLAVVGLVVPAQAVTGMLPFAVTNSSGLSGKTYLYVMARDQASGVQGWVDGAGTWHAFDLPDEVPDGTPPPAAPDTAIAGPANGTTTTLHLRAGLVSGRIYMSFENKLDFFLAPEGLVEPAGWVETDPNHNTLFDWVEFARDGSRFFINTTMVDMFSVPISVSVVHGDGRPETQGRLVTNGRNRIFDDLKAYGWGDLIQYRDGGQLPLRAMAPVHGVEDGSISAGYFSSYVNDAWTYYSSTPLTVTTALGTFTGKVSGGKFVFTDAAGALVGTFSKPSTTDLLACEGATQPGGQPQHDAALAVGARLCAAFNRGTLSTPGHKRSDVQATHDAASFYPPGIASNLYSKAMHRSEANGNAYGFAFDDVAEFSPSINSENPKIANMTVTPFTGGAGAGGTGKPVTASVEKLFGHWTYGGYSDDPVNVATGNFTQAEPVIDFPVPWSPNLALTYNSRDTRAGPFGSGWSSSLTESVTENDDGSASVRWPDGSTVDYAVGQDDGYVTPQGIDATLTRTSAGWTTSRPDGSGESFDNAGRVLSFRDPDGRVVTVTRAWSGQVQTINGAGGYALTLASSGDGRITSATSSDGRTATLTYDGDRLVGITDPAGGTRTFGYDDAGHLASITDADGTRVVDNRYDADGRVLEQSRPGQTTEVFEYDDEHGTTRIVDPEGALVVAYAFDEDGRLTAMTAADGTTTTRTYDAGGRPAESTDRAGALTTTTWTTTGQVASVTSNGATTTYEYDDAARPTKVTGPTGETVTYSYDGAGRLPTGASLPDGSAVAFEASGTRLAALTDADGRTSRYTYDPQGNVATVTSPGGSVTSYGRDEAGRVTTTTAPDGGVTLVEYDAAGRVVSRTDPSGAVTRTTYTAAGRVATLTDPDGLRLTYAYDEAGRVSRVEGPDGDVTRYSYDARGDLARAVDPLGVETTYTNDLFGRVASSTRDGVTTTYSYDADGRRTAVETGGQSVSLQYDDAGRVIGSTDADGNMTRFGYDPLGRLLTTVAPDGTTTTSTYDANGNEVSRRDPMGRTSTATYSSAGLLTSSTDPMGYTTRYAYDEDGRLATTTTPGNHVYAYAYDAAGRPTSVTTPAGLVTRYGYDAAGRRTSVTSPGSGTVTTELSDAGRPTSVTDAGGSTATSTWDDAGRMASSTDAAGGRTTYAYDDAGHLTARTDPRGGVTRYTWTDGGHVATATDPLDRTTSYRYDTRGNVVRVESPDGDVTTYAYDRVGRLVGRTDPSGAKARWTYDVTGRRTSMTDATGTTRYTYDPTGQLTSITGPDGDPPFTFTYDGDGRVATTTYPDGTIVTVGRDPDGNVAAVTDNRGSYLAYSVDADGRVTREGSSAGAVRTFTYLDGLLSRYTEQLGAQAPTVSTGVERDANGRVTGLSTGGAVTSFGYDAAGQLTSVDGPGDDDRTYTYDAAGNRATTTAGGTVDTYSYDDANELTRVERGDDTWSTSTYDGSGRLTERSVADGSSWKVDYDGSGAPTRLAVDGTVATLTRDGDGRPVTVDWSTGGDDPATGSVDLGWLTSPDGLPTVASLDDGTATTDLYRGVGGALLQTSTDTVVADVSRDVLGSVLGNDVLGLLDGGYDEFGAPSDPAGAPVVGLGYRGQLTVAGIPLMGARAYDPSTGRFTATDPLPPVPGLAATSTPYPYVNNDPLDLIDPLGLSSVGDAAWGFADALTLGGTRYARQHEWGWLTDHVDYTSGAYKGGMIAGAVTGTLVVTYFTAGTGTALVAGAYSGAIAANAMPAVLQNRQASAGEIAFGALTGAALAGGALGVQAAFARIPGSPASFVSNGVSLDTNVIVSATQYGKAAAVDAALGGRQPVVTSTALDEFLAGGGAQADVDAFLSARGGGYGPAASDAARQELLDRLATHNNGLLAGQQRVLGPGDLCVAAEACQLGIPVLTQDSRFFKTMTALGIDAEKFG</sequence>
<feature type="region of interest" description="Disordered" evidence="3">
    <location>
        <begin position="483"/>
        <end position="504"/>
    </location>
</feature>
<feature type="active site" description="Proton donor" evidence="2">
    <location>
        <position position="161"/>
    </location>
</feature>
<keyword evidence="2" id="KW-0378">Hydrolase</keyword>
<feature type="active site" description="Proton acceptor" evidence="2">
    <location>
        <position position="177"/>
    </location>
</feature>
<gene>
    <name evidence="5" type="ORF">Cch01nite_37220</name>
</gene>
<dbReference type="SUPFAM" id="SSF88723">
    <property type="entry name" value="PIN domain-like"/>
    <property type="match status" value="1"/>
</dbReference>
<dbReference type="EMBL" id="BONK01000015">
    <property type="protein sequence ID" value="GIG22998.1"/>
    <property type="molecule type" value="Genomic_DNA"/>
</dbReference>
<keyword evidence="1" id="KW-0677">Repeat</keyword>
<dbReference type="InterPro" id="IPR037176">
    <property type="entry name" value="Osmotin/thaumatin-like_sf"/>
</dbReference>
<dbReference type="GO" id="GO:0016798">
    <property type="term" value="F:hydrolase activity, acting on glycosyl bonds"/>
    <property type="evidence" value="ECO:0007669"/>
    <property type="project" value="UniProtKB-KW"/>
</dbReference>
<dbReference type="InterPro" id="IPR031325">
    <property type="entry name" value="RHS_repeat"/>
</dbReference>
<evidence type="ECO:0000256" key="1">
    <source>
        <dbReference type="ARBA" id="ARBA00022737"/>
    </source>
</evidence>
<reference evidence="5" key="1">
    <citation type="submission" date="2021-01" db="EMBL/GenBank/DDBJ databases">
        <title>Whole genome shotgun sequence of Cellulomonas chitinilytica NBRC 110799.</title>
        <authorList>
            <person name="Komaki H."/>
            <person name="Tamura T."/>
        </authorList>
    </citation>
    <scope>NUCLEOTIDE SEQUENCE</scope>
    <source>
        <strain evidence="5">NBRC 110799</strain>
    </source>
</reference>
<evidence type="ECO:0000313" key="6">
    <source>
        <dbReference type="Proteomes" id="UP000632740"/>
    </source>
</evidence>
<evidence type="ECO:0000256" key="2">
    <source>
        <dbReference type="PROSITE-ProRule" id="PRU01350"/>
    </source>
</evidence>
<dbReference type="Gene3D" id="2.180.10.10">
    <property type="entry name" value="RHS repeat-associated core"/>
    <property type="match status" value="6"/>
</dbReference>
<proteinExistence type="inferred from homology"/>
<comment type="caution">
    <text evidence="5">The sequence shown here is derived from an EMBL/GenBank/DDBJ whole genome shotgun (WGS) entry which is preliminary data.</text>
</comment>
<name>A0A919P4B6_9CELL</name>
<evidence type="ECO:0000259" key="4">
    <source>
        <dbReference type="PROSITE" id="PS52006"/>
    </source>
</evidence>
<dbReference type="InterPro" id="IPR045351">
    <property type="entry name" value="DUF6531"/>
</dbReference>
<dbReference type="PANTHER" id="PTHR32305">
    <property type="match status" value="1"/>
</dbReference>
<dbReference type="Proteomes" id="UP000632740">
    <property type="component" value="Unassembled WGS sequence"/>
</dbReference>
<comment type="similarity">
    <text evidence="2">Belongs to the glycosyl hydrolase 64 family.</text>
</comment>
<dbReference type="InterPro" id="IPR056823">
    <property type="entry name" value="TEN-like_YD-shell"/>
</dbReference>
<feature type="domain" description="GH64" evidence="4">
    <location>
        <begin position="38"/>
        <end position="410"/>
    </location>
</feature>
<evidence type="ECO:0000256" key="3">
    <source>
        <dbReference type="SAM" id="MobiDB-lite"/>
    </source>
</evidence>
<dbReference type="NCBIfam" id="TIGR01643">
    <property type="entry name" value="YD_repeat_2x"/>
    <property type="match status" value="25"/>
</dbReference>
<dbReference type="InterPro" id="IPR022385">
    <property type="entry name" value="Rhs_assc_core"/>
</dbReference>